<dbReference type="SUPFAM" id="SSF48371">
    <property type="entry name" value="ARM repeat"/>
    <property type="match status" value="1"/>
</dbReference>
<dbReference type="Gene3D" id="1.25.10.10">
    <property type="entry name" value="Leucine-rich Repeat Variant"/>
    <property type="match status" value="1"/>
</dbReference>
<dbReference type="InterPro" id="IPR033031">
    <property type="entry name" value="Scc2/Nipped-B"/>
</dbReference>
<comment type="subcellular location">
    <subcellularLocation>
        <location evidence="1">Nucleus</location>
    </subcellularLocation>
</comment>
<sequence>MGKRNIEDFHPENKEREYSPSIITALPRHPFNFLIPNQSLLPLVTPQFAQVKPDQILLSQDNVNDLKTEKAECSYLLETEDPDLKYLKFKKPLSGSNRFNFTLDYDPQLAGQHPDAPNISLVKKQDYLKVNYNTDNLDTYIKFNDDDHLVDEIVKLFGVDTSNAMYKSENNKAMCKKSESSKLQAPQFVYETSTTQSSLLIHAKEELEGLVSRIITGVNIDNMDEEVDSQLDFWNKFSLLFEKDTFYVREKILKIVESKLLLMIKYNSSISTDSDVFAKLLESCVAILDNALTLDWVEYFSTENIDYSDEFRLFVCVVLQASSIVLLLNSSAYFTSMFVKQDKGVVQVVDFISIFGSVLKSFLQSDPYIELPELFISPLQSFSHLLQQFAESIYKMTLEESQVTRLEYIAFDLVFTDNFSSKQLSVLSSPMEQIRRQSANLIIELYSTYEDQRQFLLNEIVENLRSLSPLKSRAKNLRLDSGITVQVVSYLIVSLIQCHHKFGNNFDYSEWEYLYLDHKTKAKTVQFNELDSQYWSSINDEYSGMLKATNQFMDCFLIKINSLYNSDLRKVIENIYADFFTLLKLPQFPACSVILYSTLSSALTLLHSAEKTYSNAQWMLFEIIALIASKILEINSQKQVLLFDSGIQLDDYELLSKKCYNVVSYLRFSQSNSNIVAANFITMDFLYKSKGLEQSLEKVVNSHEQLLSSEKRISLEILLKEVKSTLMRFMELPFLSKSVNNAENMSQIEIAECFRIILISHDLSTKYKDILSFIISSLNNPKVKFKIMALKTLTMLISNEDALLEDKQLRLLFKQRLSDDSATVIDVTLELILKILQSKPKYIEEYFEVVSSKILSSSVAVKRKTVNLIDYMFANTSDITIKVKLCQALLTQLEDEDDKIIDLACIKLTELLFLGLEGNQKEPVDFSVISFNSKAFESVKIMTGLFSRGAAVWDIFERFFNERIIFTGHLTRSSREELHKSIHRIVDLMLTLVTNLSVENDSATVLSNEAILGVLSTFVKSKSNLVSQHQLIALQPYFINDYDSNQVCYYALQILNSSLVDQKIINTAFLNTCKQSIMKRLTRFNTKELDQAVQCLWKLYKLEGNTEPLARACVSSLRMLLRYITSLQNLGADFKIEPALPRLIYLIGTFGQYCNLEQNRDIFLNAGLGLKEKEAISVFLLKYLLQFCGNNVVKPLRKVAIKNTMNICIHHPKLFFSVPVSKLIDETFKKKDFAITNIVVGSLLVFLEKEELRMMQKNGFDVKRSSSIQLDIAVFHGYSLEYVNDGICATLVQKYLTNILNICLNKNIDHAINAVKFLKLVVKFGFSNPRTCFPVIVALECSKSRYIRHTMLELHKFLFDKYENLVESTYSESLRMAVRYSNDIYNAEDLWQCSSFLKFFFQIVKQRKSRQRVDKFIHAIIRGLNITSMFKFSKMSKVELLQAQNQIILLAININEIEFETQLELLEVVCSVERIILSEEAIFNDDFNMLLNIFEEDVTDEKAKHVAMSKALLALKCLVKCLIANYSINPELIVRYQESVDKKEFKTSIQKVNSNIFYKGEILDLLTKNLNNQLTLLRRKLLELSES</sequence>
<evidence type="ECO:0000313" key="4">
    <source>
        <dbReference type="Proteomes" id="UP000029867"/>
    </source>
</evidence>
<gene>
    <name evidence="3" type="ORF">JL09_g2820</name>
</gene>
<organism evidence="3 4">
    <name type="scientific">Pichia kudriavzevii</name>
    <name type="common">Yeast</name>
    <name type="synonym">Issatchenkia orientalis</name>
    <dbReference type="NCBI Taxonomy" id="4909"/>
    <lineage>
        <taxon>Eukaryota</taxon>
        <taxon>Fungi</taxon>
        <taxon>Dikarya</taxon>
        <taxon>Ascomycota</taxon>
        <taxon>Saccharomycotina</taxon>
        <taxon>Pichiomycetes</taxon>
        <taxon>Pichiales</taxon>
        <taxon>Pichiaceae</taxon>
        <taxon>Pichia</taxon>
    </lineage>
</organism>
<dbReference type="InterPro" id="IPR011989">
    <property type="entry name" value="ARM-like"/>
</dbReference>
<dbReference type="GO" id="GO:0034087">
    <property type="term" value="P:establishment of mitotic sister chromatid cohesion"/>
    <property type="evidence" value="ECO:0007669"/>
    <property type="project" value="TreeGrafter"/>
</dbReference>
<dbReference type="GO" id="GO:1990414">
    <property type="term" value="P:replication-born double-strand break repair via sister chromatid exchange"/>
    <property type="evidence" value="ECO:0007669"/>
    <property type="project" value="TreeGrafter"/>
</dbReference>
<dbReference type="InterPro" id="IPR016024">
    <property type="entry name" value="ARM-type_fold"/>
</dbReference>
<dbReference type="GO" id="GO:0010468">
    <property type="term" value="P:regulation of gene expression"/>
    <property type="evidence" value="ECO:0007669"/>
    <property type="project" value="InterPro"/>
</dbReference>
<dbReference type="eggNOG" id="KOG1020">
    <property type="taxonomic scope" value="Eukaryota"/>
</dbReference>
<dbReference type="CDD" id="cd23958">
    <property type="entry name" value="SCC2"/>
    <property type="match status" value="1"/>
</dbReference>
<dbReference type="GO" id="GO:0140588">
    <property type="term" value="P:chromatin looping"/>
    <property type="evidence" value="ECO:0007669"/>
    <property type="project" value="InterPro"/>
</dbReference>
<accession>A0A099P1I5</accession>
<dbReference type="GO" id="GO:0090694">
    <property type="term" value="C:Scc2-Scc4 cohesin loading complex"/>
    <property type="evidence" value="ECO:0007669"/>
    <property type="project" value="TreeGrafter"/>
</dbReference>
<dbReference type="GO" id="GO:0071169">
    <property type="term" value="P:establishment of protein localization to chromatin"/>
    <property type="evidence" value="ECO:0007669"/>
    <property type="project" value="TreeGrafter"/>
</dbReference>
<keyword evidence="1" id="KW-0131">Cell cycle</keyword>
<protein>
    <recommendedName>
        <fullName evidence="1">Sister chromatid cohesion protein</fullName>
    </recommendedName>
</protein>
<comment type="caution">
    <text evidence="3">The sequence shown here is derived from an EMBL/GenBank/DDBJ whole genome shotgun (WGS) entry which is preliminary data.</text>
</comment>
<keyword evidence="1" id="KW-0539">Nucleus</keyword>
<proteinExistence type="inferred from homology"/>
<dbReference type="PANTHER" id="PTHR21704:SF18">
    <property type="entry name" value="NIPPED-B-LIKE PROTEIN"/>
    <property type="match status" value="1"/>
</dbReference>
<name>A0A099P1I5_PICKU</name>
<dbReference type="PANTHER" id="PTHR21704">
    <property type="entry name" value="NIPPED-B-LIKE PROTEIN DELANGIN SCC2-RELATED"/>
    <property type="match status" value="1"/>
</dbReference>
<comment type="similarity">
    <text evidence="1">Belongs to the SCC2/Nipped-B family.</text>
</comment>
<reference evidence="4" key="1">
    <citation type="journal article" date="2014" name="Microb. Cell Fact.">
        <title>Exploiting Issatchenkia orientalis SD108 for succinic acid production.</title>
        <authorList>
            <person name="Xiao H."/>
            <person name="Shao Z."/>
            <person name="Jiang Y."/>
            <person name="Dole S."/>
            <person name="Zhao H."/>
        </authorList>
    </citation>
    <scope>NUCLEOTIDE SEQUENCE [LARGE SCALE GENOMIC DNA]</scope>
    <source>
        <strain evidence="4">SD108</strain>
    </source>
</reference>
<dbReference type="Pfam" id="PF12830">
    <property type="entry name" value="Nipped-B_C"/>
    <property type="match status" value="1"/>
</dbReference>
<keyword evidence="1" id="KW-0677">Repeat</keyword>
<dbReference type="VEuPathDB" id="FungiDB:C5L36_0B03260"/>
<dbReference type="InterPro" id="IPR024986">
    <property type="entry name" value="Nipped-B_C"/>
</dbReference>
<evidence type="ECO:0000256" key="1">
    <source>
        <dbReference type="RuleBase" id="RU364107"/>
    </source>
</evidence>
<evidence type="ECO:0000313" key="3">
    <source>
        <dbReference type="EMBL" id="KGK38052.1"/>
    </source>
</evidence>
<dbReference type="Proteomes" id="UP000029867">
    <property type="component" value="Unassembled WGS sequence"/>
</dbReference>
<feature type="domain" description="Sister chromatid cohesion C-terminal" evidence="2">
    <location>
        <begin position="1288"/>
        <end position="1475"/>
    </location>
</feature>
<evidence type="ECO:0000259" key="2">
    <source>
        <dbReference type="Pfam" id="PF12830"/>
    </source>
</evidence>
<dbReference type="HOGENOM" id="CLU_004334_0_0_1"/>
<dbReference type="GO" id="GO:0061775">
    <property type="term" value="F:cohesin loader activity"/>
    <property type="evidence" value="ECO:0007669"/>
    <property type="project" value="InterPro"/>
</dbReference>
<dbReference type="GO" id="GO:0003682">
    <property type="term" value="F:chromatin binding"/>
    <property type="evidence" value="ECO:0007669"/>
    <property type="project" value="TreeGrafter"/>
</dbReference>
<dbReference type="EMBL" id="JQFK01000025">
    <property type="protein sequence ID" value="KGK38052.1"/>
    <property type="molecule type" value="Genomic_DNA"/>
</dbReference>